<protein>
    <submittedName>
        <fullName evidence="1">Uncharacterized protein</fullName>
    </submittedName>
</protein>
<sequence>MPNIVSEWAESHFPLYTADNFHSLYSTSSMPLHKFEADAKAFYFNDPLSMEYQLSFFIKNFLGK</sequence>
<name>A0ABS4HTC3_9BACL</name>
<comment type="caution">
    <text evidence="1">The sequence shown here is derived from an EMBL/GenBank/DDBJ whole genome shotgun (WGS) entry which is preliminary data.</text>
</comment>
<gene>
    <name evidence="1" type="ORF">J2Z65_001055</name>
</gene>
<reference evidence="1 2" key="1">
    <citation type="submission" date="2021-03" db="EMBL/GenBank/DDBJ databases">
        <title>Genomic Encyclopedia of Type Strains, Phase IV (KMG-IV): sequencing the most valuable type-strain genomes for metagenomic binning, comparative biology and taxonomic classification.</title>
        <authorList>
            <person name="Goeker M."/>
        </authorList>
    </citation>
    <scope>NUCLEOTIDE SEQUENCE [LARGE SCALE GENOMIC DNA]</scope>
    <source>
        <strain evidence="1 2">DSM 24950</strain>
    </source>
</reference>
<dbReference type="EMBL" id="JAGGKV010000002">
    <property type="protein sequence ID" value="MBP1961857.1"/>
    <property type="molecule type" value="Genomic_DNA"/>
</dbReference>
<accession>A0ABS4HTC3</accession>
<keyword evidence="2" id="KW-1185">Reference proteome</keyword>
<dbReference type="RefSeq" id="WP_167053202.1">
    <property type="nucleotide sequence ID" value="NZ_JAAOZR010000006.1"/>
</dbReference>
<organism evidence="1 2">
    <name type="scientific">Paenibacillus aceris</name>
    <dbReference type="NCBI Taxonomy" id="869555"/>
    <lineage>
        <taxon>Bacteria</taxon>
        <taxon>Bacillati</taxon>
        <taxon>Bacillota</taxon>
        <taxon>Bacilli</taxon>
        <taxon>Bacillales</taxon>
        <taxon>Paenibacillaceae</taxon>
        <taxon>Paenibacillus</taxon>
    </lineage>
</organism>
<evidence type="ECO:0000313" key="2">
    <source>
        <dbReference type="Proteomes" id="UP001519344"/>
    </source>
</evidence>
<dbReference type="Proteomes" id="UP001519344">
    <property type="component" value="Unassembled WGS sequence"/>
</dbReference>
<proteinExistence type="predicted"/>
<evidence type="ECO:0000313" key="1">
    <source>
        <dbReference type="EMBL" id="MBP1961857.1"/>
    </source>
</evidence>